<keyword evidence="3" id="KW-1185">Reference proteome</keyword>
<proteinExistence type="predicted"/>
<evidence type="ECO:0000313" key="2">
    <source>
        <dbReference type="EnsemblMetazoa" id="GPAI004569-PA"/>
    </source>
</evidence>
<feature type="compositionally biased region" description="Low complexity" evidence="1">
    <location>
        <begin position="262"/>
        <end position="284"/>
    </location>
</feature>
<accession>A0A1A9Z5M1</accession>
<feature type="compositionally biased region" description="Acidic residues" evidence="1">
    <location>
        <begin position="8"/>
        <end position="19"/>
    </location>
</feature>
<name>A0A1A9Z5M1_GLOPL</name>
<protein>
    <submittedName>
        <fullName evidence="2">Uncharacterized protein</fullName>
    </submittedName>
</protein>
<sequence>MVNHNSNDDVDNDDNDDENNFNTNLSDLENNDDNDSSLTSSSSLKSLSLEDQVRLLSKQLNVLMTRRREDYELLERNLLKSLRITMENERKQNSIATKINANIKNSDNNNWDLSKQLEQLRQGHDLHLQNAEWARELGLTEDQKRAKENPRQEVQSLQTKHLGGNNERLTIEWLQQSVGELRKQLVELQQIASNAMRDVTTRTQSWEDLATIRSDFQQLKLELATVKERQQQTEVYIQELREETQQQEEDFRRLLQNKHQTQQQQQIIKDASASQDSKSSSSSSEETMGEIENIQNTVVHDRSSGSIKPSLKSLAVIFSTLQ</sequence>
<feature type="region of interest" description="Disordered" evidence="1">
    <location>
        <begin position="1"/>
        <end position="42"/>
    </location>
</feature>
<dbReference type="VEuPathDB" id="VectorBase:GPAI004569"/>
<dbReference type="STRING" id="7398.A0A1A9Z5M1"/>
<dbReference type="AlphaFoldDB" id="A0A1A9Z5M1"/>
<reference evidence="3" key="1">
    <citation type="submission" date="2014-03" db="EMBL/GenBank/DDBJ databases">
        <authorList>
            <person name="Aksoy S."/>
            <person name="Warren W."/>
            <person name="Wilson R.K."/>
        </authorList>
    </citation>
    <scope>NUCLEOTIDE SEQUENCE [LARGE SCALE GENOMIC DNA]</scope>
    <source>
        <strain evidence="3">IAEA</strain>
    </source>
</reference>
<dbReference type="EnsemblMetazoa" id="GPAI004569-RA">
    <property type="protein sequence ID" value="GPAI004569-PA"/>
    <property type="gene ID" value="GPAI004569"/>
</dbReference>
<feature type="region of interest" description="Disordered" evidence="1">
    <location>
        <begin position="262"/>
        <end position="307"/>
    </location>
</feature>
<dbReference type="Proteomes" id="UP000092445">
    <property type="component" value="Unassembled WGS sequence"/>
</dbReference>
<organism evidence="2 3">
    <name type="scientific">Glossina pallidipes</name>
    <name type="common">Tsetse fly</name>
    <dbReference type="NCBI Taxonomy" id="7398"/>
    <lineage>
        <taxon>Eukaryota</taxon>
        <taxon>Metazoa</taxon>
        <taxon>Ecdysozoa</taxon>
        <taxon>Arthropoda</taxon>
        <taxon>Hexapoda</taxon>
        <taxon>Insecta</taxon>
        <taxon>Pterygota</taxon>
        <taxon>Neoptera</taxon>
        <taxon>Endopterygota</taxon>
        <taxon>Diptera</taxon>
        <taxon>Brachycera</taxon>
        <taxon>Muscomorpha</taxon>
        <taxon>Hippoboscoidea</taxon>
        <taxon>Glossinidae</taxon>
        <taxon>Glossina</taxon>
    </lineage>
</organism>
<evidence type="ECO:0000256" key="1">
    <source>
        <dbReference type="SAM" id="MobiDB-lite"/>
    </source>
</evidence>
<evidence type="ECO:0000313" key="3">
    <source>
        <dbReference type="Proteomes" id="UP000092445"/>
    </source>
</evidence>
<reference evidence="2" key="2">
    <citation type="submission" date="2020-05" db="UniProtKB">
        <authorList>
            <consortium name="EnsemblMetazoa"/>
        </authorList>
    </citation>
    <scope>IDENTIFICATION</scope>
    <source>
        <strain evidence="2">IAEA</strain>
    </source>
</reference>